<evidence type="ECO:0000256" key="1">
    <source>
        <dbReference type="SAM" id="MobiDB-lite"/>
    </source>
</evidence>
<evidence type="ECO:0008006" key="4">
    <source>
        <dbReference type="Google" id="ProtNLM"/>
    </source>
</evidence>
<dbReference type="Proteomes" id="UP000815677">
    <property type="component" value="Unassembled WGS sequence"/>
</dbReference>
<evidence type="ECO:0000313" key="2">
    <source>
        <dbReference type="EMBL" id="GAT44961.1"/>
    </source>
</evidence>
<feature type="region of interest" description="Disordered" evidence="1">
    <location>
        <begin position="127"/>
        <end position="151"/>
    </location>
</feature>
<organism evidence="2 3">
    <name type="scientific">Mycena chlorophos</name>
    <name type="common">Agaric fungus</name>
    <name type="synonym">Agaricus chlorophos</name>
    <dbReference type="NCBI Taxonomy" id="658473"/>
    <lineage>
        <taxon>Eukaryota</taxon>
        <taxon>Fungi</taxon>
        <taxon>Dikarya</taxon>
        <taxon>Basidiomycota</taxon>
        <taxon>Agaricomycotina</taxon>
        <taxon>Agaricomycetes</taxon>
        <taxon>Agaricomycetidae</taxon>
        <taxon>Agaricales</taxon>
        <taxon>Marasmiineae</taxon>
        <taxon>Mycenaceae</taxon>
        <taxon>Mycena</taxon>
    </lineage>
</organism>
<accession>A0ABQ0L1C2</accession>
<protein>
    <recommendedName>
        <fullName evidence="4">Transmembrane protein</fullName>
    </recommendedName>
</protein>
<proteinExistence type="predicted"/>
<gene>
    <name evidence="2" type="ORF">MCHLO_02559</name>
</gene>
<name>A0ABQ0L1C2_MYCCL</name>
<dbReference type="EMBL" id="DF840396">
    <property type="protein sequence ID" value="GAT44961.1"/>
    <property type="molecule type" value="Genomic_DNA"/>
</dbReference>
<keyword evidence="3" id="KW-1185">Reference proteome</keyword>
<reference evidence="2" key="1">
    <citation type="submission" date="2014-09" db="EMBL/GenBank/DDBJ databases">
        <title>Genome sequence of the luminous mushroom Mycena chlorophos for searching fungal bioluminescence genes.</title>
        <authorList>
            <person name="Tanaka Y."/>
            <person name="Kasuga D."/>
            <person name="Oba Y."/>
            <person name="Hase S."/>
            <person name="Sato K."/>
            <person name="Oba Y."/>
            <person name="Sakakibara Y."/>
        </authorList>
    </citation>
    <scope>NUCLEOTIDE SEQUENCE</scope>
</reference>
<evidence type="ECO:0000313" key="3">
    <source>
        <dbReference type="Proteomes" id="UP000815677"/>
    </source>
</evidence>
<sequence>MGGFSFQRAKRGVAQVVVAFTILWIHVSAGLSWEEAKRLDTVALIDMSAKEICDTNHPLLHLNSIMSKRRRLCYDTPAGTHRQVLSFDSMISPAEDAPMNSFVDTVSLDGRRVHRTKVPIGAPASPVKLARREQLQQTTSHPTTSHPNPLSLLTKPLVVEQESYQMALWLDGATPATLLPEELSMNLDPFESGNASVDPAV</sequence>
<feature type="compositionally biased region" description="Low complexity" evidence="1">
    <location>
        <begin position="136"/>
        <end position="147"/>
    </location>
</feature>